<gene>
    <name evidence="2" type="ORF">RE431_00055</name>
</gene>
<evidence type="ECO:0000259" key="1">
    <source>
        <dbReference type="Pfam" id="PF13910"/>
    </source>
</evidence>
<comment type="caution">
    <text evidence="2">The sequence shown here is derived from an EMBL/GenBank/DDBJ whole genome shotgun (WGS) entry which is preliminary data.</text>
</comment>
<accession>A0ABU1EKU2</accession>
<keyword evidence="3" id="KW-1185">Reference proteome</keyword>
<dbReference type="PROSITE" id="PS51450">
    <property type="entry name" value="LRR"/>
    <property type="match status" value="1"/>
</dbReference>
<dbReference type="Pfam" id="PF13910">
    <property type="entry name" value="DUF4209"/>
    <property type="match status" value="1"/>
</dbReference>
<dbReference type="InterPro" id="IPR001611">
    <property type="entry name" value="Leu-rich_rpt"/>
</dbReference>
<evidence type="ECO:0000313" key="3">
    <source>
        <dbReference type="Proteomes" id="UP001257234"/>
    </source>
</evidence>
<dbReference type="EMBL" id="JAVJIU010000001">
    <property type="protein sequence ID" value="MDR5589010.1"/>
    <property type="molecule type" value="Genomic_DNA"/>
</dbReference>
<feature type="domain" description="DUF4209" evidence="1">
    <location>
        <begin position="428"/>
        <end position="520"/>
    </location>
</feature>
<name>A0ABU1EKU2_9FLAO</name>
<evidence type="ECO:0000313" key="2">
    <source>
        <dbReference type="EMBL" id="MDR5589010.1"/>
    </source>
</evidence>
<sequence length="534" mass="62907">MTEDPINIPNKKYSKELKVFAYRIYSENNSLFNHTLFQLLKSELCDKSLKELKLDKNDILSLDDLFKEVNNKEVIARWNDYKFMCIKENKVFHIEKAVEAYLEVYKKVKEVDYINRALTLIKKTKSIFQDQIEGFSEYSIREIKKIESSHIQLNLTKNAVFLDQKKILEELKDYFEDLKKLSYSSCNYTDTKNYIEILFVIKFYTQKEYKIQLALCFEAEADQYNSDKEENTFYPNILPLYIQSLKELKGIKESLSIKNRLERKIKKEQLIYSEMLQRVGIKSNNSLKRETFNSLGVKDFKSGYQTLIALPILPNEKINYKKTFLSQFFKDYIHLNNKGAVAGIGDEETYNFNFSRNFYRNNLISIIREIKIIMDFDKIISKELVYSLIDKSKSNFIPSHRTYLFAEGLYQGFANNFILSTHILLPQIENSLKDIIQQNGRNTTRLTDDIQNDNTLGSILSIDKSNKMLDGICDKDLLLELNNFLIDGNNTNFRNQVCHGLIEPILIDYYGIYLWWLTLKMSIKTEELFKFNKG</sequence>
<organism evidence="2 3">
    <name type="scientific">Christiangramia sediminicola</name>
    <dbReference type="NCBI Taxonomy" id="3073267"/>
    <lineage>
        <taxon>Bacteria</taxon>
        <taxon>Pseudomonadati</taxon>
        <taxon>Bacteroidota</taxon>
        <taxon>Flavobacteriia</taxon>
        <taxon>Flavobacteriales</taxon>
        <taxon>Flavobacteriaceae</taxon>
        <taxon>Christiangramia</taxon>
    </lineage>
</organism>
<dbReference type="RefSeq" id="WP_309559913.1">
    <property type="nucleotide sequence ID" value="NZ_JAVJIU010000001.1"/>
</dbReference>
<proteinExistence type="predicted"/>
<dbReference type="Proteomes" id="UP001257234">
    <property type="component" value="Unassembled WGS sequence"/>
</dbReference>
<reference evidence="3" key="1">
    <citation type="submission" date="2023-07" db="EMBL/GenBank/DDBJ databases">
        <title>Christiangramia sp. SM2212., a novel bacterium of the family Flavobacteriaceae isolated from the sea sediment.</title>
        <authorList>
            <person name="Wang J."/>
            <person name="Zhang X."/>
        </authorList>
    </citation>
    <scope>NUCLEOTIDE SEQUENCE [LARGE SCALE GENOMIC DNA]</scope>
    <source>
        <strain evidence="3">SM2212</strain>
    </source>
</reference>
<dbReference type="InterPro" id="IPR025209">
    <property type="entry name" value="DUF4209"/>
</dbReference>
<protein>
    <submittedName>
        <fullName evidence="2">DUF4209 domain-containing protein</fullName>
    </submittedName>
</protein>